<dbReference type="GO" id="GO:0000463">
    <property type="term" value="P:maturation of LSU-rRNA from tricistronic rRNA transcript (SSU-rRNA, 5.8S rRNA, LSU-rRNA)"/>
    <property type="evidence" value="ECO:0007669"/>
    <property type="project" value="TreeGrafter"/>
</dbReference>
<dbReference type="GO" id="GO:0008270">
    <property type="term" value="F:zinc ion binding"/>
    <property type="evidence" value="ECO:0007669"/>
    <property type="project" value="UniProtKB-UniRule"/>
</dbReference>
<dbReference type="HOGENOM" id="CLU_025524_0_0_1"/>
<dbReference type="EMBL" id="CH981526">
    <property type="protein sequence ID" value="EDK44260.1"/>
    <property type="molecule type" value="Genomic_DNA"/>
</dbReference>
<dbReference type="PANTHER" id="PTHR13483">
    <property type="entry name" value="BOX C_D SNORNA PROTEIN 1-RELATED"/>
    <property type="match status" value="1"/>
</dbReference>
<evidence type="ECO:0000256" key="2">
    <source>
        <dbReference type="ARBA" id="ARBA00022723"/>
    </source>
</evidence>
<proteinExistence type="inferred from homology"/>
<keyword evidence="3 7" id="KW-0863">Zinc-finger</keyword>
<dbReference type="OrthoDB" id="272357at2759"/>
<comment type="similarity">
    <text evidence="6">Belongs to the BCD1 family.</text>
</comment>
<dbReference type="GO" id="GO:0048254">
    <property type="term" value="P:snoRNA localization"/>
    <property type="evidence" value="ECO:0007669"/>
    <property type="project" value="TreeGrafter"/>
</dbReference>
<dbReference type="Pfam" id="PF25790">
    <property type="entry name" value="BCD1"/>
    <property type="match status" value="1"/>
</dbReference>
<dbReference type="SUPFAM" id="SSF144232">
    <property type="entry name" value="HIT/MYND zinc finger-like"/>
    <property type="match status" value="1"/>
</dbReference>
<evidence type="ECO:0000256" key="1">
    <source>
        <dbReference type="ARBA" id="ARBA00022553"/>
    </source>
</evidence>
<dbReference type="Proteomes" id="UP000001996">
    <property type="component" value="Unassembled WGS sequence"/>
</dbReference>
<keyword evidence="1" id="KW-0597">Phosphoprotein</keyword>
<dbReference type="AlphaFoldDB" id="A5DYK2"/>
<comment type="function">
    <text evidence="5">Required for box C/D snoRNAs accumulation involved in snoRNA processing, snoRNA transport to the nucleolus and ribosome biogenesis.</text>
</comment>
<feature type="compositionally biased region" description="Low complexity" evidence="8">
    <location>
        <begin position="123"/>
        <end position="139"/>
    </location>
</feature>
<keyword evidence="2" id="KW-0479">Metal-binding</keyword>
<dbReference type="Gene3D" id="3.30.60.190">
    <property type="match status" value="1"/>
</dbReference>
<dbReference type="PANTHER" id="PTHR13483:SF3">
    <property type="entry name" value="BOX C_D SNORNA PROTEIN 1"/>
    <property type="match status" value="1"/>
</dbReference>
<evidence type="ECO:0000259" key="9">
    <source>
        <dbReference type="PROSITE" id="PS51083"/>
    </source>
</evidence>
<dbReference type="STRING" id="379508.A5DYK2"/>
<evidence type="ECO:0000256" key="7">
    <source>
        <dbReference type="PROSITE-ProRule" id="PRU00453"/>
    </source>
</evidence>
<dbReference type="GO" id="GO:0000492">
    <property type="term" value="P:box C/D snoRNP assembly"/>
    <property type="evidence" value="ECO:0007669"/>
    <property type="project" value="TreeGrafter"/>
</dbReference>
<dbReference type="OMA" id="YWRVEWL"/>
<dbReference type="InterPro" id="IPR057721">
    <property type="entry name" value="BCD1_alpha/beta"/>
</dbReference>
<dbReference type="GO" id="GO:0005634">
    <property type="term" value="C:nucleus"/>
    <property type="evidence" value="ECO:0007669"/>
    <property type="project" value="TreeGrafter"/>
</dbReference>
<feature type="domain" description="HIT-type" evidence="9">
    <location>
        <begin position="8"/>
        <end position="42"/>
    </location>
</feature>
<reference evidence="10 11" key="1">
    <citation type="journal article" date="2009" name="Nature">
        <title>Evolution of pathogenicity and sexual reproduction in eight Candida genomes.</title>
        <authorList>
            <person name="Butler G."/>
            <person name="Rasmussen M.D."/>
            <person name="Lin M.F."/>
            <person name="Santos M.A."/>
            <person name="Sakthikumar S."/>
            <person name="Munro C.A."/>
            <person name="Rheinbay E."/>
            <person name="Grabherr M."/>
            <person name="Forche A."/>
            <person name="Reedy J.L."/>
            <person name="Agrafioti I."/>
            <person name="Arnaud M.B."/>
            <person name="Bates S."/>
            <person name="Brown A.J."/>
            <person name="Brunke S."/>
            <person name="Costanzo M.C."/>
            <person name="Fitzpatrick D.A."/>
            <person name="de Groot P.W."/>
            <person name="Harris D."/>
            <person name="Hoyer L.L."/>
            <person name="Hube B."/>
            <person name="Klis F.M."/>
            <person name="Kodira C."/>
            <person name="Lennard N."/>
            <person name="Logue M.E."/>
            <person name="Martin R."/>
            <person name="Neiman A.M."/>
            <person name="Nikolaou E."/>
            <person name="Quail M.A."/>
            <person name="Quinn J."/>
            <person name="Santos M.C."/>
            <person name="Schmitzberger F.F."/>
            <person name="Sherlock G."/>
            <person name="Shah P."/>
            <person name="Silverstein K.A."/>
            <person name="Skrzypek M.S."/>
            <person name="Soll D."/>
            <person name="Staggs R."/>
            <person name="Stansfield I."/>
            <person name="Stumpf M.P."/>
            <person name="Sudbery P.E."/>
            <person name="Srikantha T."/>
            <person name="Zeng Q."/>
            <person name="Berman J."/>
            <person name="Berriman M."/>
            <person name="Heitman J."/>
            <person name="Gow N.A."/>
            <person name="Lorenz M.C."/>
            <person name="Birren B.W."/>
            <person name="Kellis M."/>
            <person name="Cuomo C.A."/>
        </authorList>
    </citation>
    <scope>NUCLEOTIDE SEQUENCE [LARGE SCALE GENOMIC DNA]</scope>
    <source>
        <strain evidence="11">ATCC 11503 / BCRC 21390 / CBS 2605 / JCM 1781 / NBRC 1676 / NRRL YB-4239</strain>
    </source>
</reference>
<evidence type="ECO:0000256" key="8">
    <source>
        <dbReference type="SAM" id="MobiDB-lite"/>
    </source>
</evidence>
<sequence>MEESLELCLICLSNRAKYTCPACAYKTCSLFCYKTHQREQSCTGKVDVTRFVTRDELSQTPVHLNRDYNYLQNVDRKISLSKEDIKSNARNILKRSRNEVMQDRRQKRVKRNDGGVNGGIGGNVNNFNGSNSGNNGKNSDNGEDRRRITMLEVFPQNPSIVIKRQNTMVVQLPLGMQRAVSNKTGYDKKLNTFVWTVEWILLDNDQGKQLDSYTSFRLKESGVLKEIVPQVLLSRNGFDALPFSSCPGSSADADADARSPQLYFFLRNVANKPINSLIQLSSNAILSDALKDKIVLEYPTIYITTNVKSVQNRIVSEIQGYGLRGDSDQSSSDSDSDTGSEVSSSSGTGSDSDSDSELDSDADADADADSDTDSRDASESEDSGPEEASLKKLEIEVGDDFEEQKYDNIEKKDLVTSLVEVGDVCTVGDVAGESSLDYLNGVD</sequence>
<evidence type="ECO:0000256" key="4">
    <source>
        <dbReference type="ARBA" id="ARBA00022833"/>
    </source>
</evidence>
<dbReference type="eggNOG" id="KOG2858">
    <property type="taxonomic scope" value="Eukaryota"/>
</dbReference>
<evidence type="ECO:0000313" key="11">
    <source>
        <dbReference type="Proteomes" id="UP000001996"/>
    </source>
</evidence>
<evidence type="ECO:0000256" key="6">
    <source>
        <dbReference type="ARBA" id="ARBA00049654"/>
    </source>
</evidence>
<name>A5DYK2_LODEL</name>
<dbReference type="VEuPathDB" id="FungiDB:LELG_02439"/>
<feature type="compositionally biased region" description="Acidic residues" evidence="8">
    <location>
        <begin position="352"/>
        <end position="371"/>
    </location>
</feature>
<dbReference type="Pfam" id="PF04438">
    <property type="entry name" value="zf-HIT"/>
    <property type="match status" value="1"/>
</dbReference>
<feature type="region of interest" description="Disordered" evidence="8">
    <location>
        <begin position="99"/>
        <end position="143"/>
    </location>
</feature>
<accession>A5DYK2</accession>
<evidence type="ECO:0000256" key="5">
    <source>
        <dbReference type="ARBA" id="ARBA00049598"/>
    </source>
</evidence>
<dbReference type="CDD" id="cd23023">
    <property type="entry name" value="zf-HIT_BCD1"/>
    <property type="match status" value="1"/>
</dbReference>
<organism evidence="10 11">
    <name type="scientific">Lodderomyces elongisporus (strain ATCC 11503 / CBS 2605 / JCM 1781 / NBRC 1676 / NRRL YB-4239)</name>
    <name type="common">Yeast</name>
    <name type="synonym">Saccharomyces elongisporus</name>
    <dbReference type="NCBI Taxonomy" id="379508"/>
    <lineage>
        <taxon>Eukaryota</taxon>
        <taxon>Fungi</taxon>
        <taxon>Dikarya</taxon>
        <taxon>Ascomycota</taxon>
        <taxon>Saccharomycotina</taxon>
        <taxon>Pichiomycetes</taxon>
        <taxon>Debaryomycetaceae</taxon>
        <taxon>Candida/Lodderomyces clade</taxon>
        <taxon>Lodderomyces</taxon>
    </lineage>
</organism>
<keyword evidence="11" id="KW-1185">Reference proteome</keyword>
<feature type="compositionally biased region" description="Low complexity" evidence="8">
    <location>
        <begin position="328"/>
        <end position="351"/>
    </location>
</feature>
<dbReference type="FunCoup" id="A5DYK2">
    <property type="interactions" value="108"/>
</dbReference>
<keyword evidence="4" id="KW-0862">Zinc</keyword>
<dbReference type="PROSITE" id="PS51083">
    <property type="entry name" value="ZF_HIT"/>
    <property type="match status" value="1"/>
</dbReference>
<feature type="region of interest" description="Disordered" evidence="8">
    <location>
        <begin position="321"/>
        <end position="396"/>
    </location>
</feature>
<dbReference type="GeneID" id="5233390"/>
<dbReference type="InterPro" id="IPR051639">
    <property type="entry name" value="BCD1"/>
</dbReference>
<dbReference type="InterPro" id="IPR007529">
    <property type="entry name" value="Znf_HIT"/>
</dbReference>
<dbReference type="GO" id="GO:0070761">
    <property type="term" value="C:pre-snoRNP complex"/>
    <property type="evidence" value="ECO:0007669"/>
    <property type="project" value="TreeGrafter"/>
</dbReference>
<dbReference type="InParanoid" id="A5DYK2"/>
<evidence type="ECO:0000313" key="10">
    <source>
        <dbReference type="EMBL" id="EDK44260.1"/>
    </source>
</evidence>
<evidence type="ECO:0000256" key="3">
    <source>
        <dbReference type="ARBA" id="ARBA00022771"/>
    </source>
</evidence>
<dbReference type="KEGG" id="lel:PVL30_003283"/>
<protein>
    <recommendedName>
        <fullName evidence="9">HIT-type domain-containing protein</fullName>
    </recommendedName>
</protein>
<gene>
    <name evidence="10" type="ORF">LELG_02439</name>
</gene>